<evidence type="ECO:0000313" key="2">
    <source>
        <dbReference type="EMBL" id="GAP15168.1"/>
    </source>
</evidence>
<dbReference type="PANTHER" id="PTHR12558:SF13">
    <property type="entry name" value="CELL DIVISION CYCLE PROTEIN 27 HOMOLOG"/>
    <property type="match status" value="1"/>
</dbReference>
<sequence>MILFLLFLSGLTTSTPRSWQAEATRLLGQANLAQFQNQPEEAIQALRQLLELQPWRTDLYEGIGKLQIETGNRDAAISAYQEAYHAKALDSEGVLRLAQLQSETGNSSQARDLVGELLTSKELDDATFSQVVVLLKKIADPEEILARMDAWLEKDPTNARALYIKGVYLAPINSAQAVIALEQAGRKDERVQASAARLLESLDAAAQKETTGLAELEIGQGLVEMGEWQAAEMAFQKAVDAQPDMADAWAFLAEAKQNQGKSAEMEIEHALALAPGSNTVQALAAFYYRRLGKPEIALIYLHAAAAQEPDSTYWQVELGKTLCELNDYQDALPYFDRATELEPKNAQNWVELARFSLNYGIEPARLGLPAARQAVLLAPKDPQALDILGALFLTQNDLASAERFLQQSLQQDADNSEAQLHLGQVYLASGNLEAARPYLDEALRSSPETAVGRLAERLIRQYYPLQ</sequence>
<feature type="repeat" description="TPR" evidence="1">
    <location>
        <begin position="416"/>
        <end position="449"/>
    </location>
</feature>
<feature type="repeat" description="TPR" evidence="1">
    <location>
        <begin position="312"/>
        <end position="345"/>
    </location>
</feature>
<evidence type="ECO:0000313" key="3">
    <source>
        <dbReference type="Proteomes" id="UP000055060"/>
    </source>
</evidence>
<gene>
    <name evidence="2" type="ORF">LARV_02950</name>
</gene>
<feature type="repeat" description="TPR" evidence="1">
    <location>
        <begin position="382"/>
        <end position="415"/>
    </location>
</feature>
<dbReference type="PROSITE" id="PS50005">
    <property type="entry name" value="TPR"/>
    <property type="match status" value="4"/>
</dbReference>
<keyword evidence="3" id="KW-1185">Reference proteome</keyword>
<protein>
    <submittedName>
        <fullName evidence="2">Protein containg TPR repeat</fullName>
    </submittedName>
</protein>
<accession>A0A0S7BJ39</accession>
<name>A0A0S7BJ39_9CHLR</name>
<dbReference type="AlphaFoldDB" id="A0A0S7BJ39"/>
<keyword evidence="1" id="KW-0802">TPR repeat</keyword>
<dbReference type="RefSeq" id="WP_236709985.1">
    <property type="nucleotide sequence ID" value="NZ_DF967972.1"/>
</dbReference>
<dbReference type="Pfam" id="PF14559">
    <property type="entry name" value="TPR_19"/>
    <property type="match status" value="1"/>
</dbReference>
<dbReference type="PANTHER" id="PTHR12558">
    <property type="entry name" value="CELL DIVISION CYCLE 16,23,27"/>
    <property type="match status" value="1"/>
</dbReference>
<proteinExistence type="predicted"/>
<reference evidence="2" key="1">
    <citation type="submission" date="2015-07" db="EMBL/GenBank/DDBJ databases">
        <title>Draft Genome Sequences of Anaerolinea thermolimosa IMO-1, Bellilinea caldifistulae GOMI-1, Leptolinea tardivitalis YMTK-2, Levilinea saccharolytica KIBI-1,Longilinea arvoryzae KOME-1, Previously Described as Members of the Anaerolineaceae (Chloroflexi).</title>
        <authorList>
            <person name="Sekiguchi Y."/>
            <person name="Ohashi A."/>
            <person name="Matsuura N."/>
            <person name="Tourlousse M.D."/>
        </authorList>
    </citation>
    <scope>NUCLEOTIDE SEQUENCE [LARGE SCALE GENOMIC DNA]</scope>
    <source>
        <strain evidence="2">KOME-1</strain>
    </source>
</reference>
<dbReference type="InterPro" id="IPR011990">
    <property type="entry name" value="TPR-like_helical_dom_sf"/>
</dbReference>
<dbReference type="SUPFAM" id="SSF48452">
    <property type="entry name" value="TPR-like"/>
    <property type="match status" value="2"/>
</dbReference>
<organism evidence="2">
    <name type="scientific">Longilinea arvoryzae</name>
    <dbReference type="NCBI Taxonomy" id="360412"/>
    <lineage>
        <taxon>Bacteria</taxon>
        <taxon>Bacillati</taxon>
        <taxon>Chloroflexota</taxon>
        <taxon>Anaerolineae</taxon>
        <taxon>Anaerolineales</taxon>
        <taxon>Anaerolineaceae</taxon>
        <taxon>Longilinea</taxon>
    </lineage>
</organism>
<dbReference type="STRING" id="360412.LARV_02950"/>
<dbReference type="InterPro" id="IPR019734">
    <property type="entry name" value="TPR_rpt"/>
</dbReference>
<dbReference type="Proteomes" id="UP000055060">
    <property type="component" value="Unassembled WGS sequence"/>
</dbReference>
<dbReference type="EMBL" id="DF967972">
    <property type="protein sequence ID" value="GAP15168.1"/>
    <property type="molecule type" value="Genomic_DNA"/>
</dbReference>
<feature type="repeat" description="TPR" evidence="1">
    <location>
        <begin position="212"/>
        <end position="245"/>
    </location>
</feature>
<dbReference type="Gene3D" id="1.25.40.10">
    <property type="entry name" value="Tetratricopeptide repeat domain"/>
    <property type="match status" value="3"/>
</dbReference>
<evidence type="ECO:0000256" key="1">
    <source>
        <dbReference type="PROSITE-ProRule" id="PRU00339"/>
    </source>
</evidence>
<dbReference type="Pfam" id="PF13432">
    <property type="entry name" value="TPR_16"/>
    <property type="match status" value="3"/>
</dbReference>
<dbReference type="SMART" id="SM00028">
    <property type="entry name" value="TPR"/>
    <property type="match status" value="8"/>
</dbReference>